<dbReference type="InterPro" id="IPR001841">
    <property type="entry name" value="Znf_RING"/>
</dbReference>
<dbReference type="AlphaFoldDB" id="A0A7L4FSL0"/>
<evidence type="ECO:0000313" key="19">
    <source>
        <dbReference type="EMBL" id="NXW89747.1"/>
    </source>
</evidence>
<dbReference type="EC" id="2.3.2.27" evidence="2"/>
<evidence type="ECO:0000256" key="7">
    <source>
        <dbReference type="ARBA" id="ARBA00022833"/>
    </source>
</evidence>
<dbReference type="GO" id="GO:0000209">
    <property type="term" value="P:protein polyubiquitination"/>
    <property type="evidence" value="ECO:0007669"/>
    <property type="project" value="TreeGrafter"/>
</dbReference>
<evidence type="ECO:0000256" key="10">
    <source>
        <dbReference type="ARBA" id="ARBA00071236"/>
    </source>
</evidence>
<dbReference type="GO" id="GO:0032391">
    <property type="term" value="C:photoreceptor connecting cilium"/>
    <property type="evidence" value="ECO:0007669"/>
    <property type="project" value="UniProtKB-ARBA"/>
</dbReference>
<feature type="domain" description="RING-type" evidence="18">
    <location>
        <begin position="9"/>
        <end position="48"/>
    </location>
</feature>
<keyword evidence="8" id="KW-0805">Transcription regulation</keyword>
<evidence type="ECO:0000256" key="6">
    <source>
        <dbReference type="ARBA" id="ARBA00022786"/>
    </source>
</evidence>
<proteinExistence type="predicted"/>
<comment type="catalytic activity">
    <reaction evidence="1">
        <text>S-ubiquitinyl-[E2 ubiquitin-conjugating enzyme]-L-cysteine + [acceptor protein]-L-lysine = [E2 ubiquitin-conjugating enzyme]-L-cysteine + N(6)-ubiquitinyl-[acceptor protein]-L-lysine.</text>
        <dbReference type="EC" id="2.3.2.27"/>
    </reaction>
</comment>
<evidence type="ECO:0000313" key="20">
    <source>
        <dbReference type="Proteomes" id="UP000541332"/>
    </source>
</evidence>
<feature type="non-terminal residue" evidence="19">
    <location>
        <position position="337"/>
    </location>
</feature>
<feature type="non-terminal residue" evidence="19">
    <location>
        <position position="1"/>
    </location>
</feature>
<dbReference type="SMART" id="SM00184">
    <property type="entry name" value="RING"/>
    <property type="match status" value="1"/>
</dbReference>
<dbReference type="InterPro" id="IPR017907">
    <property type="entry name" value="Znf_RING_CS"/>
</dbReference>
<evidence type="ECO:0000256" key="9">
    <source>
        <dbReference type="ARBA" id="ARBA00023163"/>
    </source>
</evidence>
<sequence length="337" mass="36080">MATEMDNDCPICLESWEEASYVTPCLHRFCYPCILQWAEKKPKCPLCKRRIFSIVHSVRADDDFEEHVVTPPAVPSVVSRQAGDPGRPAAHGRRGPAAAAEPAQPVGLVPGAPLGGLRPSTWASLFRDHPALLQPLLSWVRQELGQIFGNRRSRAALVEELLTPLLVLFGLDEDLLLQLLAATLENHAVTFVHQLIDVAVQRCSAEARRLLGLEDGHAVSGREASPVAAPSPSASRGGSPAPGPAPSRSHEGTNLDEVPSTSTAALCGGPSSLPFAPAPVPGEQEEPRVETEEAVAHPSASGWGRERSPGQPRRAPKRRAGRSEASTPAKKRPPHQQ</sequence>
<keyword evidence="5 16" id="KW-0863">Zinc-finger</keyword>
<dbReference type="PROSITE" id="PS50089">
    <property type="entry name" value="ZF_RING_2"/>
    <property type="match status" value="1"/>
</dbReference>
<dbReference type="GO" id="GO:0006513">
    <property type="term" value="P:protein monoubiquitination"/>
    <property type="evidence" value="ECO:0007669"/>
    <property type="project" value="TreeGrafter"/>
</dbReference>
<evidence type="ECO:0000259" key="18">
    <source>
        <dbReference type="PROSITE" id="PS50089"/>
    </source>
</evidence>
<name>A0A7L4FSL0_9COLU</name>
<feature type="compositionally biased region" description="Low complexity" evidence="17">
    <location>
        <begin position="224"/>
        <end position="239"/>
    </location>
</feature>
<evidence type="ECO:0000256" key="17">
    <source>
        <dbReference type="SAM" id="MobiDB-lite"/>
    </source>
</evidence>
<dbReference type="PANTHER" id="PTHR46077:SF1">
    <property type="entry name" value="TOP1 BINDING ARGININE_SERINE RICH PROTEIN, E3 UBIQUITIN LIGASE"/>
    <property type="match status" value="1"/>
</dbReference>
<keyword evidence="3" id="KW-0808">Transferase</keyword>
<dbReference type="Gene3D" id="3.30.40.10">
    <property type="entry name" value="Zinc/RING finger domain, C3HC4 (zinc finger)"/>
    <property type="match status" value="1"/>
</dbReference>
<keyword evidence="9" id="KW-0804">Transcription</keyword>
<dbReference type="SUPFAM" id="SSF57850">
    <property type="entry name" value="RING/U-box"/>
    <property type="match status" value="1"/>
</dbReference>
<dbReference type="GO" id="GO:0061630">
    <property type="term" value="F:ubiquitin protein ligase activity"/>
    <property type="evidence" value="ECO:0007669"/>
    <property type="project" value="UniProtKB-EC"/>
</dbReference>
<dbReference type="OrthoDB" id="21204at2759"/>
<evidence type="ECO:0000256" key="13">
    <source>
        <dbReference type="ARBA" id="ARBA00079040"/>
    </source>
</evidence>
<dbReference type="PROSITE" id="PS00518">
    <property type="entry name" value="ZF_RING_1"/>
    <property type="match status" value="1"/>
</dbReference>
<keyword evidence="4" id="KW-0479">Metal-binding</keyword>
<dbReference type="GO" id="GO:0016874">
    <property type="term" value="F:ligase activity"/>
    <property type="evidence" value="ECO:0007669"/>
    <property type="project" value="UniProtKB-KW"/>
</dbReference>
<keyword evidence="19" id="KW-0436">Ligase</keyword>
<keyword evidence="6" id="KW-0833">Ubl conjugation pathway</keyword>
<evidence type="ECO:0000256" key="12">
    <source>
        <dbReference type="ARBA" id="ARBA00076940"/>
    </source>
</evidence>
<gene>
    <name evidence="19" type="primary">Topors_5</name>
    <name evidence="19" type="ORF">ALOBEC_R00973</name>
</gene>
<evidence type="ECO:0000256" key="8">
    <source>
        <dbReference type="ARBA" id="ARBA00023015"/>
    </source>
</evidence>
<feature type="compositionally biased region" description="Basic and acidic residues" evidence="17">
    <location>
        <begin position="285"/>
        <end position="295"/>
    </location>
</feature>
<evidence type="ECO:0000256" key="15">
    <source>
        <dbReference type="ARBA" id="ARBA00082108"/>
    </source>
</evidence>
<evidence type="ECO:0000256" key="14">
    <source>
        <dbReference type="ARBA" id="ARBA00079184"/>
    </source>
</evidence>
<keyword evidence="20" id="KW-1185">Reference proteome</keyword>
<evidence type="ECO:0000256" key="4">
    <source>
        <dbReference type="ARBA" id="ARBA00022723"/>
    </source>
</evidence>
<evidence type="ECO:0000256" key="2">
    <source>
        <dbReference type="ARBA" id="ARBA00012483"/>
    </source>
</evidence>
<evidence type="ECO:0000256" key="3">
    <source>
        <dbReference type="ARBA" id="ARBA00022679"/>
    </source>
</evidence>
<dbReference type="Pfam" id="PF13923">
    <property type="entry name" value="zf-C3HC4_2"/>
    <property type="match status" value="1"/>
</dbReference>
<protein>
    <recommendedName>
        <fullName evidence="10">E3 ubiquitin-protein ligase Topors</fullName>
        <ecNumber evidence="2">2.3.2.27</ecNumber>
    </recommendedName>
    <alternativeName>
        <fullName evidence="11">RING-type E3 ubiquitin transferase Topors</fullName>
    </alternativeName>
    <alternativeName>
        <fullName evidence="13">SUMO1-protein E3 ligase Topors</fullName>
    </alternativeName>
    <alternativeName>
        <fullName evidence="12">Topoisomerase I-binding RING finger protein</fullName>
    </alternativeName>
    <alternativeName>
        <fullName evidence="14">Topoisomerase I-binding arginine/serine-rich protein</fullName>
    </alternativeName>
    <alternativeName>
        <fullName evidence="15">Tumor suppressor p53-binding protein 3</fullName>
    </alternativeName>
</protein>
<reference evidence="19 20" key="1">
    <citation type="submission" date="2020-02" db="EMBL/GenBank/DDBJ databases">
        <title>Bird 10,000 Genomes (B10K) Project - Family phase.</title>
        <authorList>
            <person name="Zhang G."/>
        </authorList>
    </citation>
    <scope>NUCLEOTIDE SEQUENCE [LARGE SCALE GENOMIC DNA]</scope>
    <source>
        <strain evidence="19">B10K-DU-006-06</strain>
    </source>
</reference>
<dbReference type="InterPro" id="IPR013083">
    <property type="entry name" value="Znf_RING/FYVE/PHD"/>
</dbReference>
<organism evidence="19 20">
    <name type="scientific">Pampusana beccarii</name>
    <name type="common">Western bronze ground-dove</name>
    <dbReference type="NCBI Taxonomy" id="2953425"/>
    <lineage>
        <taxon>Eukaryota</taxon>
        <taxon>Metazoa</taxon>
        <taxon>Chordata</taxon>
        <taxon>Craniata</taxon>
        <taxon>Vertebrata</taxon>
        <taxon>Euteleostomi</taxon>
        <taxon>Archelosauria</taxon>
        <taxon>Archosauria</taxon>
        <taxon>Dinosauria</taxon>
        <taxon>Saurischia</taxon>
        <taxon>Theropoda</taxon>
        <taxon>Coelurosauria</taxon>
        <taxon>Aves</taxon>
        <taxon>Neognathae</taxon>
        <taxon>Neoaves</taxon>
        <taxon>Columbimorphae</taxon>
        <taxon>Columbiformes</taxon>
        <taxon>Columbidae</taxon>
        <taxon>Pampusana</taxon>
    </lineage>
</organism>
<evidence type="ECO:0000256" key="5">
    <source>
        <dbReference type="ARBA" id="ARBA00022771"/>
    </source>
</evidence>
<comment type="caution">
    <text evidence="19">The sequence shown here is derived from an EMBL/GenBank/DDBJ whole genome shotgun (WGS) entry which is preliminary data.</text>
</comment>
<evidence type="ECO:0000256" key="1">
    <source>
        <dbReference type="ARBA" id="ARBA00000900"/>
    </source>
</evidence>
<dbReference type="GO" id="GO:0008270">
    <property type="term" value="F:zinc ion binding"/>
    <property type="evidence" value="ECO:0007669"/>
    <property type="project" value="UniProtKB-KW"/>
</dbReference>
<keyword evidence="7" id="KW-0862">Zinc</keyword>
<feature type="region of interest" description="Disordered" evidence="17">
    <location>
        <begin position="221"/>
        <end position="337"/>
    </location>
</feature>
<dbReference type="GO" id="GO:0008630">
    <property type="term" value="P:intrinsic apoptotic signaling pathway in response to DNA damage"/>
    <property type="evidence" value="ECO:0007669"/>
    <property type="project" value="UniProtKB-ARBA"/>
</dbReference>
<evidence type="ECO:0000256" key="16">
    <source>
        <dbReference type="PROSITE-ProRule" id="PRU00175"/>
    </source>
</evidence>
<accession>A0A7L4FSL0</accession>
<dbReference type="CDD" id="cd23130">
    <property type="entry name" value="RING-HC_EHV1-like"/>
    <property type="match status" value="1"/>
</dbReference>
<evidence type="ECO:0000256" key="11">
    <source>
        <dbReference type="ARBA" id="ARBA00076856"/>
    </source>
</evidence>
<dbReference type="Proteomes" id="UP000541332">
    <property type="component" value="Unassembled WGS sequence"/>
</dbReference>
<dbReference type="PANTHER" id="PTHR46077">
    <property type="entry name" value="E3 UBIQUITIN-PROTEIN LIGASE TOPORS"/>
    <property type="match status" value="1"/>
</dbReference>
<feature type="region of interest" description="Disordered" evidence="17">
    <location>
        <begin position="75"/>
        <end position="102"/>
    </location>
</feature>
<dbReference type="FunFam" id="3.30.40.10:FF:000136">
    <property type="entry name" value="E3 ubiquitin-protein ligase Topors"/>
    <property type="match status" value="1"/>
</dbReference>
<dbReference type="EMBL" id="VWYH01006842">
    <property type="protein sequence ID" value="NXW89747.1"/>
    <property type="molecule type" value="Genomic_DNA"/>
</dbReference>